<dbReference type="PANTHER" id="PTHR13028:SF0">
    <property type="entry name" value="RRNA-PROCESSING PROTEIN EBP2-RELATED"/>
    <property type="match status" value="1"/>
</dbReference>
<dbReference type="GO" id="GO:0030687">
    <property type="term" value="C:preribosome, large subunit precursor"/>
    <property type="evidence" value="ECO:0007669"/>
    <property type="project" value="TreeGrafter"/>
</dbReference>
<evidence type="ECO:0000313" key="8">
    <source>
        <dbReference type="Proteomes" id="UP000195521"/>
    </source>
</evidence>
<feature type="compositionally biased region" description="Basic and acidic residues" evidence="6">
    <location>
        <begin position="343"/>
        <end position="361"/>
    </location>
</feature>
<sequence>MKILPVDVDGLGKIKKIRKEINREDGKKKKKKEKKSDSAQLNKASSSIKDSKINKILKKLKGLDALRTVKNVRVEKNGKKVKVEKVPKAVRIQEARKKGRNIKNGTSGRLHFTEEEDEEEEEGEDEDPLRAKEKDIQNKALLMKKRKEIMIKIDKSGGNNNEWLEKLDLTCSDNFYLKKMKLFGNCEERENEFLKFAHVNVVEGLKKLQNLHIAFNRPYDFLADMIKSDIHMERVRQKLLKDHERVEEREKNKIKRLNKKFNKKSGSSKVINQMEAIERKKNIQKIDQLKKEKKLNTLNVQDFFLKHSKSDEVSASHRGRTKKYNADRSTRKQGESNVSGKEQMNRRGKEKMDNNHTDKTINGKSNRNAKRHKNNIRFKTKKRISKSKNKRRKNFKRR</sequence>
<protein>
    <submittedName>
        <fullName evidence="7">rRNA-processing protein EBP2</fullName>
    </submittedName>
</protein>
<accession>A0A1Y1JHR3</accession>
<dbReference type="EMBL" id="BDQF01000007">
    <property type="protein sequence ID" value="GAW79983.1"/>
    <property type="molecule type" value="Genomic_DNA"/>
</dbReference>
<dbReference type="AlphaFoldDB" id="A0A1Y1JHR3"/>
<dbReference type="GO" id="GO:0042273">
    <property type="term" value="P:ribosomal large subunit biogenesis"/>
    <property type="evidence" value="ECO:0007669"/>
    <property type="project" value="TreeGrafter"/>
</dbReference>
<dbReference type="Proteomes" id="UP000195521">
    <property type="component" value="Unassembled WGS sequence"/>
</dbReference>
<dbReference type="OrthoDB" id="443772at2759"/>
<gene>
    <name evidence="7" type="ORF">PGO_061280</name>
</gene>
<dbReference type="GO" id="GO:0006364">
    <property type="term" value="P:rRNA processing"/>
    <property type="evidence" value="ECO:0007669"/>
    <property type="project" value="TreeGrafter"/>
</dbReference>
<evidence type="ECO:0000256" key="2">
    <source>
        <dbReference type="ARBA" id="ARBA00007336"/>
    </source>
</evidence>
<feature type="region of interest" description="Disordered" evidence="6">
    <location>
        <begin position="21"/>
        <end position="48"/>
    </location>
</feature>
<keyword evidence="4" id="KW-0175">Coiled coil</keyword>
<evidence type="ECO:0000256" key="1">
    <source>
        <dbReference type="ARBA" id="ARBA00004604"/>
    </source>
</evidence>
<evidence type="ECO:0000256" key="6">
    <source>
        <dbReference type="SAM" id="MobiDB-lite"/>
    </source>
</evidence>
<feature type="compositionally biased region" description="Basic and acidic residues" evidence="6">
    <location>
        <begin position="324"/>
        <end position="334"/>
    </location>
</feature>
<keyword evidence="8" id="KW-1185">Reference proteome</keyword>
<dbReference type="GO" id="GO:0034399">
    <property type="term" value="C:nuclear periphery"/>
    <property type="evidence" value="ECO:0007669"/>
    <property type="project" value="TreeGrafter"/>
</dbReference>
<feature type="region of interest" description="Disordered" evidence="6">
    <location>
        <begin position="97"/>
        <end position="131"/>
    </location>
</feature>
<dbReference type="OMA" id="GNNEWLE"/>
<evidence type="ECO:0000313" key="7">
    <source>
        <dbReference type="EMBL" id="GAW79983.1"/>
    </source>
</evidence>
<dbReference type="GeneID" id="39746695"/>
<reference evidence="8" key="1">
    <citation type="submission" date="2017-04" db="EMBL/GenBank/DDBJ databases">
        <title>Plasmodium gonderi genome.</title>
        <authorList>
            <person name="Arisue N."/>
            <person name="Honma H."/>
            <person name="Kawai S."/>
            <person name="Tougan T."/>
            <person name="Tanabe K."/>
            <person name="Horii T."/>
        </authorList>
    </citation>
    <scope>NUCLEOTIDE SEQUENCE [LARGE SCALE GENOMIC DNA]</scope>
    <source>
        <strain evidence="8">ATCC 30045</strain>
    </source>
</reference>
<dbReference type="RefSeq" id="XP_028542572.1">
    <property type="nucleotide sequence ID" value="XM_028686771.1"/>
</dbReference>
<keyword evidence="5" id="KW-0539">Nucleus</keyword>
<dbReference type="GO" id="GO:0005730">
    <property type="term" value="C:nucleolus"/>
    <property type="evidence" value="ECO:0007669"/>
    <property type="project" value="UniProtKB-SubCell"/>
</dbReference>
<comment type="similarity">
    <text evidence="2">Belongs to the EBP2 family.</text>
</comment>
<comment type="subcellular location">
    <subcellularLocation>
        <location evidence="1">Nucleus</location>
        <location evidence="1">Nucleolus</location>
    </subcellularLocation>
</comment>
<evidence type="ECO:0000256" key="4">
    <source>
        <dbReference type="ARBA" id="ARBA00023054"/>
    </source>
</evidence>
<evidence type="ECO:0000256" key="3">
    <source>
        <dbReference type="ARBA" id="ARBA00022517"/>
    </source>
</evidence>
<feature type="region of interest" description="Disordered" evidence="6">
    <location>
        <begin position="310"/>
        <end position="398"/>
    </location>
</feature>
<comment type="caution">
    <text evidence="7">The sequence shown here is derived from an EMBL/GenBank/DDBJ whole genome shotgun (WGS) entry which is preliminary data.</text>
</comment>
<feature type="compositionally biased region" description="Acidic residues" evidence="6">
    <location>
        <begin position="114"/>
        <end position="127"/>
    </location>
</feature>
<organism evidence="7 8">
    <name type="scientific">Plasmodium gonderi</name>
    <dbReference type="NCBI Taxonomy" id="77519"/>
    <lineage>
        <taxon>Eukaryota</taxon>
        <taxon>Sar</taxon>
        <taxon>Alveolata</taxon>
        <taxon>Apicomplexa</taxon>
        <taxon>Aconoidasida</taxon>
        <taxon>Haemosporida</taxon>
        <taxon>Plasmodiidae</taxon>
        <taxon>Plasmodium</taxon>
        <taxon>Plasmodium (Plasmodium)</taxon>
    </lineage>
</organism>
<proteinExistence type="inferred from homology"/>
<dbReference type="InterPro" id="IPR008610">
    <property type="entry name" value="Ebp2"/>
</dbReference>
<dbReference type="Pfam" id="PF05890">
    <property type="entry name" value="Ebp2"/>
    <property type="match status" value="1"/>
</dbReference>
<evidence type="ECO:0000256" key="5">
    <source>
        <dbReference type="ARBA" id="ARBA00023242"/>
    </source>
</evidence>
<feature type="compositionally biased region" description="Basic residues" evidence="6">
    <location>
        <begin position="367"/>
        <end position="398"/>
    </location>
</feature>
<dbReference type="PANTHER" id="PTHR13028">
    <property type="entry name" value="RRNA PROCESSING PROTEIN EBNA1-BINDING PROTEIN-RELATED"/>
    <property type="match status" value="1"/>
</dbReference>
<keyword evidence="3" id="KW-0690">Ribosome biogenesis</keyword>
<name>A0A1Y1JHR3_PLAGO</name>